<feature type="non-terminal residue" evidence="1">
    <location>
        <position position="92"/>
    </location>
</feature>
<evidence type="ECO:0000313" key="1">
    <source>
        <dbReference type="EMBL" id="GMT24782.1"/>
    </source>
</evidence>
<dbReference type="Proteomes" id="UP001432322">
    <property type="component" value="Unassembled WGS sequence"/>
</dbReference>
<protein>
    <submittedName>
        <fullName evidence="1">Uncharacterized protein</fullName>
    </submittedName>
</protein>
<name>A0AAV5W1E5_9BILA</name>
<gene>
    <name evidence="1" type="ORF">PFISCL1PPCAC_16079</name>
</gene>
<dbReference type="EMBL" id="BTSY01000004">
    <property type="protein sequence ID" value="GMT24782.1"/>
    <property type="molecule type" value="Genomic_DNA"/>
</dbReference>
<evidence type="ECO:0000313" key="2">
    <source>
        <dbReference type="Proteomes" id="UP001432322"/>
    </source>
</evidence>
<comment type="caution">
    <text evidence="1">The sequence shown here is derived from an EMBL/GenBank/DDBJ whole genome shotgun (WGS) entry which is preliminary data.</text>
</comment>
<feature type="non-terminal residue" evidence="1">
    <location>
        <position position="1"/>
    </location>
</feature>
<accession>A0AAV5W1E5</accession>
<organism evidence="1 2">
    <name type="scientific">Pristionchus fissidentatus</name>
    <dbReference type="NCBI Taxonomy" id="1538716"/>
    <lineage>
        <taxon>Eukaryota</taxon>
        <taxon>Metazoa</taxon>
        <taxon>Ecdysozoa</taxon>
        <taxon>Nematoda</taxon>
        <taxon>Chromadorea</taxon>
        <taxon>Rhabditida</taxon>
        <taxon>Rhabditina</taxon>
        <taxon>Diplogasteromorpha</taxon>
        <taxon>Diplogasteroidea</taxon>
        <taxon>Neodiplogasteridae</taxon>
        <taxon>Pristionchus</taxon>
    </lineage>
</organism>
<sequence>KEKALELGVFQNKFGHIIYLRKGDTQEIVCVNSVSIDNETNGNLCVDESQERRFVRRGDKLPNKIEKFLARPNPLIRDSIVPCKVFTILDQI</sequence>
<proteinExistence type="predicted"/>
<dbReference type="AlphaFoldDB" id="A0AAV5W1E5"/>
<keyword evidence="2" id="KW-1185">Reference proteome</keyword>
<reference evidence="1" key="1">
    <citation type="submission" date="2023-10" db="EMBL/GenBank/DDBJ databases">
        <title>Genome assembly of Pristionchus species.</title>
        <authorList>
            <person name="Yoshida K."/>
            <person name="Sommer R.J."/>
        </authorList>
    </citation>
    <scope>NUCLEOTIDE SEQUENCE</scope>
    <source>
        <strain evidence="1">RS5133</strain>
    </source>
</reference>